<dbReference type="EMBL" id="CP030840">
    <property type="protein sequence ID" value="AXC14080.1"/>
    <property type="molecule type" value="Genomic_DNA"/>
</dbReference>
<dbReference type="KEGG" id="abas:ACPOL_4816"/>
<evidence type="ECO:0000313" key="2">
    <source>
        <dbReference type="Proteomes" id="UP000253606"/>
    </source>
</evidence>
<evidence type="ECO:0000313" key="1">
    <source>
        <dbReference type="EMBL" id="AXC14080.1"/>
    </source>
</evidence>
<keyword evidence="2" id="KW-1185">Reference proteome</keyword>
<dbReference type="Proteomes" id="UP000253606">
    <property type="component" value="Chromosome"/>
</dbReference>
<sequence length="45" mass="5112">MSLPPKGVWMFKAIYTGGSSKPMPAIQTWSYSDDREDIQKISCEM</sequence>
<gene>
    <name evidence="1" type="ORF">ACPOL_4816</name>
</gene>
<protein>
    <submittedName>
        <fullName evidence="1">Uncharacterized protein</fullName>
    </submittedName>
</protein>
<reference evidence="1 2" key="1">
    <citation type="journal article" date="2018" name="Front. Microbiol.">
        <title>Hydrolytic Capabilities as a Key to Environmental Success: Chitinolytic and Cellulolytic Acidobacteria From Acidic Sub-arctic Soils and Boreal Peatlands.</title>
        <authorList>
            <person name="Belova S.E."/>
            <person name="Ravin N.V."/>
            <person name="Pankratov T.A."/>
            <person name="Rakitin A.L."/>
            <person name="Ivanova A.A."/>
            <person name="Beletsky A.V."/>
            <person name="Mardanov A.V."/>
            <person name="Sinninghe Damste J.S."/>
            <person name="Dedysh S.N."/>
        </authorList>
    </citation>
    <scope>NUCLEOTIDE SEQUENCE [LARGE SCALE GENOMIC DNA]</scope>
    <source>
        <strain evidence="1 2">SBC82</strain>
    </source>
</reference>
<name>A0A2Z5G532_9BACT</name>
<accession>A0A2Z5G532</accession>
<dbReference type="AlphaFoldDB" id="A0A2Z5G532"/>
<proteinExistence type="predicted"/>
<organism evidence="1 2">
    <name type="scientific">Acidisarcina polymorpha</name>
    <dbReference type="NCBI Taxonomy" id="2211140"/>
    <lineage>
        <taxon>Bacteria</taxon>
        <taxon>Pseudomonadati</taxon>
        <taxon>Acidobacteriota</taxon>
        <taxon>Terriglobia</taxon>
        <taxon>Terriglobales</taxon>
        <taxon>Acidobacteriaceae</taxon>
        <taxon>Acidisarcina</taxon>
    </lineage>
</organism>